<reference evidence="8" key="1">
    <citation type="submission" date="2010-06" db="EMBL/GenBank/DDBJ databases">
        <authorList>
            <person name="Jiang H."/>
            <person name="Abraham K."/>
            <person name="Ali S."/>
            <person name="Alsbrooks S.L."/>
            <person name="Anim B.N."/>
            <person name="Anosike U.S."/>
            <person name="Attaway T."/>
            <person name="Bandaranaike D.P."/>
            <person name="Battles P.K."/>
            <person name="Bell S.N."/>
            <person name="Bell A.V."/>
            <person name="Beltran B."/>
            <person name="Bickham C."/>
            <person name="Bustamante Y."/>
            <person name="Caleb T."/>
            <person name="Canada A."/>
            <person name="Cardenas V."/>
            <person name="Carter K."/>
            <person name="Chacko J."/>
            <person name="Chandrabose M.N."/>
            <person name="Chavez D."/>
            <person name="Chavez A."/>
            <person name="Chen L."/>
            <person name="Chu H.-S."/>
            <person name="Claassen K.J."/>
            <person name="Cockrell R."/>
            <person name="Collins M."/>
            <person name="Cooper J.A."/>
            <person name="Cree A."/>
            <person name="Curry S.M."/>
            <person name="Da Y."/>
            <person name="Dao M.D."/>
            <person name="Das B."/>
            <person name="Davila M.-L."/>
            <person name="Davy-Carroll L."/>
            <person name="Denson S."/>
            <person name="Dinh H."/>
            <person name="Ebong V.E."/>
            <person name="Edwards J.R."/>
            <person name="Egan A."/>
            <person name="El-Daye J."/>
            <person name="Escobedo L."/>
            <person name="Fernandez S."/>
            <person name="Fernando P.R."/>
            <person name="Flagg N."/>
            <person name="Forbes L.D."/>
            <person name="Fowler R.G."/>
            <person name="Fu Q."/>
            <person name="Gabisi R.A."/>
            <person name="Ganer J."/>
            <person name="Garbino Pronczuk A."/>
            <person name="Garcia R.M."/>
            <person name="Garner T."/>
            <person name="Garrett T.E."/>
            <person name="Gonzalez D.A."/>
            <person name="Hamid H."/>
            <person name="Hawkins E.S."/>
            <person name="Hirani K."/>
            <person name="Hogues M.E."/>
            <person name="Hollins B."/>
            <person name="Hsiao C.-H."/>
            <person name="Jabil R."/>
            <person name="James M.L."/>
            <person name="Jhangiani S.N."/>
            <person name="Johnson B."/>
            <person name="Johnson Q."/>
            <person name="Joshi V."/>
            <person name="Kalu J.B."/>
            <person name="Kam C."/>
            <person name="Kashfia A."/>
            <person name="Keebler J."/>
            <person name="Kisamo H."/>
            <person name="Kovar C.L."/>
            <person name="Lago L.A."/>
            <person name="Lai C.-Y."/>
            <person name="Laidlaw J."/>
            <person name="Lara F."/>
            <person name="Le T.-K."/>
            <person name="Lee S.L."/>
            <person name="Legall F.H."/>
            <person name="Lemon S.J."/>
            <person name="Lewis L.R."/>
            <person name="Li B."/>
            <person name="Liu Y."/>
            <person name="Liu Y.-S."/>
            <person name="Lopez J."/>
            <person name="Lozado R.J."/>
            <person name="Lu J."/>
            <person name="Madu R.C."/>
            <person name="Maheshwari M."/>
            <person name="Maheshwari R."/>
            <person name="Malloy K."/>
            <person name="Martinez E."/>
            <person name="Mathew T."/>
            <person name="Mercado I.C."/>
            <person name="Mercado C."/>
            <person name="Meyer B."/>
            <person name="Montgomery K."/>
            <person name="Morgan M.B."/>
            <person name="Munidasa M."/>
            <person name="Nazareth L.V."/>
            <person name="Nelson J."/>
            <person name="Ng B.M."/>
            <person name="Nguyen N.B."/>
            <person name="Nguyen P.Q."/>
            <person name="Nguyen T."/>
            <person name="Obregon M."/>
            <person name="Okwuonu G.O."/>
            <person name="Onwere C.G."/>
            <person name="Orozco G."/>
            <person name="Parra A."/>
            <person name="Patel S."/>
            <person name="Patil S."/>
            <person name="Perez A."/>
            <person name="Perez Y."/>
            <person name="Pham C."/>
            <person name="Primus E.L."/>
            <person name="Pu L.-L."/>
            <person name="Puazo M."/>
            <person name="Qin X."/>
            <person name="Quiroz J.B."/>
            <person name="Reese J."/>
            <person name="Richards S."/>
            <person name="Rives C.M."/>
            <person name="Robberts R."/>
            <person name="Ruiz S.J."/>
            <person name="Ruiz M.J."/>
            <person name="Santibanez J."/>
            <person name="Schneider B.W."/>
            <person name="Sisson I."/>
            <person name="Smith M."/>
            <person name="Sodergren E."/>
            <person name="Song X.-Z."/>
            <person name="Song B.B."/>
            <person name="Summersgill H."/>
            <person name="Thelus R."/>
            <person name="Thornton R.D."/>
            <person name="Trejos Z.Y."/>
            <person name="Usmani K."/>
            <person name="Vattathil S."/>
            <person name="Villasana D."/>
            <person name="Walker D.L."/>
            <person name="Wang S."/>
            <person name="Wang K."/>
            <person name="White C.S."/>
            <person name="Williams A.C."/>
            <person name="Williamson J."/>
            <person name="Wilson K."/>
            <person name="Woghiren I.O."/>
            <person name="Woodworth J.R."/>
            <person name="Worley K.C."/>
            <person name="Wright R.A."/>
            <person name="Wu W."/>
            <person name="Young L."/>
            <person name="Zhang L."/>
            <person name="Zhang J."/>
            <person name="Zhu Y."/>
            <person name="Muzny D.M."/>
            <person name="Weinstock G."/>
            <person name="Gibbs R.A."/>
        </authorList>
    </citation>
    <scope>NUCLEOTIDE SEQUENCE [LARGE SCALE GENOMIC DNA]</scope>
    <source>
        <strain evidence="8">LSR1</strain>
    </source>
</reference>
<proteinExistence type="predicted"/>
<keyword evidence="2 4" id="KW-0863">Zinc-finger</keyword>
<dbReference type="RefSeq" id="XP_029348132.1">
    <property type="nucleotide sequence ID" value="XM_029492272.1"/>
</dbReference>
<accession>A0A8R2JV17</accession>
<organism evidence="7 8">
    <name type="scientific">Acyrthosiphon pisum</name>
    <name type="common">Pea aphid</name>
    <dbReference type="NCBI Taxonomy" id="7029"/>
    <lineage>
        <taxon>Eukaryota</taxon>
        <taxon>Metazoa</taxon>
        <taxon>Ecdysozoa</taxon>
        <taxon>Arthropoda</taxon>
        <taxon>Hexapoda</taxon>
        <taxon>Insecta</taxon>
        <taxon>Pterygota</taxon>
        <taxon>Neoptera</taxon>
        <taxon>Paraneoptera</taxon>
        <taxon>Hemiptera</taxon>
        <taxon>Sternorrhyncha</taxon>
        <taxon>Aphidomorpha</taxon>
        <taxon>Aphidoidea</taxon>
        <taxon>Aphididae</taxon>
        <taxon>Macrosiphini</taxon>
        <taxon>Acyrthosiphon</taxon>
    </lineage>
</organism>
<evidence type="ECO:0000256" key="3">
    <source>
        <dbReference type="ARBA" id="ARBA00022833"/>
    </source>
</evidence>
<dbReference type="Pfam" id="PF13923">
    <property type="entry name" value="zf-C3HC4_2"/>
    <property type="match status" value="1"/>
</dbReference>
<keyword evidence="5" id="KW-0175">Coiled coil</keyword>
<dbReference type="PANTHER" id="PTHR23327">
    <property type="entry name" value="RING FINGER PROTEIN 127"/>
    <property type="match status" value="1"/>
</dbReference>
<evidence type="ECO:0000313" key="8">
    <source>
        <dbReference type="Proteomes" id="UP000007819"/>
    </source>
</evidence>
<dbReference type="SUPFAM" id="SSF57850">
    <property type="entry name" value="RING/U-box"/>
    <property type="match status" value="1"/>
</dbReference>
<feature type="domain" description="RING-type" evidence="6">
    <location>
        <begin position="78"/>
        <end position="116"/>
    </location>
</feature>
<evidence type="ECO:0000256" key="2">
    <source>
        <dbReference type="ARBA" id="ARBA00022771"/>
    </source>
</evidence>
<dbReference type="GO" id="GO:0008270">
    <property type="term" value="F:zinc ion binding"/>
    <property type="evidence" value="ECO:0007669"/>
    <property type="project" value="UniProtKB-KW"/>
</dbReference>
<dbReference type="Gene3D" id="3.30.40.10">
    <property type="entry name" value="Zinc/RING finger domain, C3HC4 (zinc finger)"/>
    <property type="match status" value="1"/>
</dbReference>
<dbReference type="PROSITE" id="PS50089">
    <property type="entry name" value="ZF_RING_2"/>
    <property type="match status" value="1"/>
</dbReference>
<name>A0A8R2JV17_ACYPI</name>
<dbReference type="AlphaFoldDB" id="A0A8R2JV17"/>
<evidence type="ECO:0000259" key="6">
    <source>
        <dbReference type="PROSITE" id="PS50089"/>
    </source>
</evidence>
<evidence type="ECO:0000256" key="5">
    <source>
        <dbReference type="SAM" id="Coils"/>
    </source>
</evidence>
<dbReference type="InterPro" id="IPR013083">
    <property type="entry name" value="Znf_RING/FYVE/PHD"/>
</dbReference>
<dbReference type="GeneID" id="100568822"/>
<dbReference type="SMART" id="SM00184">
    <property type="entry name" value="RING"/>
    <property type="match status" value="1"/>
</dbReference>
<dbReference type="InterPro" id="IPR017907">
    <property type="entry name" value="Znf_RING_CS"/>
</dbReference>
<dbReference type="KEGG" id="api:100568822"/>
<evidence type="ECO:0000313" key="7">
    <source>
        <dbReference type="EnsemblMetazoa" id="XP_029348132.1"/>
    </source>
</evidence>
<keyword evidence="1" id="KW-0479">Metal-binding</keyword>
<dbReference type="EnsemblMetazoa" id="XM_029492272.1">
    <property type="protein sequence ID" value="XP_029348132.1"/>
    <property type="gene ID" value="LOC100568822"/>
</dbReference>
<dbReference type="InterPro" id="IPR001841">
    <property type="entry name" value="Znf_RING"/>
</dbReference>
<protein>
    <recommendedName>
        <fullName evidence="6">RING-type domain-containing protein</fullName>
    </recommendedName>
</protein>
<keyword evidence="3" id="KW-0862">Zinc</keyword>
<dbReference type="OrthoDB" id="4752984at2759"/>
<evidence type="ECO:0000256" key="1">
    <source>
        <dbReference type="ARBA" id="ARBA00022723"/>
    </source>
</evidence>
<evidence type="ECO:0000256" key="4">
    <source>
        <dbReference type="PROSITE-ProRule" id="PRU00175"/>
    </source>
</evidence>
<dbReference type="PROSITE" id="PS00518">
    <property type="entry name" value="ZF_RING_1"/>
    <property type="match status" value="1"/>
</dbReference>
<feature type="coiled-coil region" evidence="5">
    <location>
        <begin position="1"/>
        <end position="74"/>
    </location>
</feature>
<sequence>MDKLKKSVDNATELNNKMNNEMIKNQDYNRELNNKLTIYRRRCMSQKELLDTQIAKGEDSVETLKTQINKLLENDFQCVICNELVYRPSTTNCAHTFCEGCLNSWLDRSNQCPICRSLVISTTYSFSLDNYITNLCNLLGGTIKEQRLTLQSESKDF</sequence>
<reference evidence="7" key="2">
    <citation type="submission" date="2022-06" db="UniProtKB">
        <authorList>
            <consortium name="EnsemblMetazoa"/>
        </authorList>
    </citation>
    <scope>IDENTIFICATION</scope>
</reference>
<keyword evidence="8" id="KW-1185">Reference proteome</keyword>
<dbReference type="Proteomes" id="UP000007819">
    <property type="component" value="Unassembled WGS sequence"/>
</dbReference>